<dbReference type="AlphaFoldDB" id="H5URF5"/>
<evidence type="ECO:0000256" key="1">
    <source>
        <dbReference type="SAM" id="Phobius"/>
    </source>
</evidence>
<dbReference type="EMBL" id="BAFE01000051">
    <property type="protein sequence ID" value="GAB48313.1"/>
    <property type="molecule type" value="Genomic_DNA"/>
</dbReference>
<organism evidence="2 3">
    <name type="scientific">Mobilicoccus pelagius NBRC 104925</name>
    <dbReference type="NCBI Taxonomy" id="1089455"/>
    <lineage>
        <taxon>Bacteria</taxon>
        <taxon>Bacillati</taxon>
        <taxon>Actinomycetota</taxon>
        <taxon>Actinomycetes</taxon>
        <taxon>Micrococcales</taxon>
        <taxon>Dermatophilaceae</taxon>
        <taxon>Mobilicoccus</taxon>
    </lineage>
</organism>
<sequence length="97" mass="10186">MSTTADRTPTRHTAGVFDIRTIIGTLLGIYGIILTAMGLLGDPAYDRTGGVNANLIAGIALLVAGLVFLAWAKARPVVVDERELARGDDGNAVHEAR</sequence>
<dbReference type="STRING" id="1089455.MOPEL_071_00280"/>
<feature type="transmembrane region" description="Helical" evidence="1">
    <location>
        <begin position="53"/>
        <end position="72"/>
    </location>
</feature>
<proteinExistence type="predicted"/>
<dbReference type="RefSeq" id="WP_009482211.1">
    <property type="nucleotide sequence ID" value="NZ_BAFE01000051.1"/>
</dbReference>
<dbReference type="eggNOG" id="ENOG5033D5D">
    <property type="taxonomic scope" value="Bacteria"/>
</dbReference>
<keyword evidence="1" id="KW-0812">Transmembrane</keyword>
<gene>
    <name evidence="2" type="ORF">MOPEL_071_00280</name>
</gene>
<keyword evidence="1" id="KW-0472">Membrane</keyword>
<reference evidence="2 3" key="1">
    <citation type="submission" date="2012-02" db="EMBL/GenBank/DDBJ databases">
        <title>Whole genome shotgun sequence of Mobilicoccus pelagius NBRC 104925.</title>
        <authorList>
            <person name="Yoshida Y."/>
            <person name="Hosoyama A."/>
            <person name="Tsuchikane K."/>
            <person name="Katsumata H."/>
            <person name="Yamazaki S."/>
            <person name="Fujita N."/>
        </authorList>
    </citation>
    <scope>NUCLEOTIDE SEQUENCE [LARGE SCALE GENOMIC DNA]</scope>
    <source>
        <strain evidence="2 3">NBRC 104925</strain>
    </source>
</reference>
<evidence type="ECO:0000313" key="2">
    <source>
        <dbReference type="EMBL" id="GAB48313.1"/>
    </source>
</evidence>
<name>H5URF5_9MICO</name>
<evidence type="ECO:0000313" key="3">
    <source>
        <dbReference type="Proteomes" id="UP000004367"/>
    </source>
</evidence>
<dbReference type="Proteomes" id="UP000004367">
    <property type="component" value="Unassembled WGS sequence"/>
</dbReference>
<keyword evidence="1" id="KW-1133">Transmembrane helix</keyword>
<comment type="caution">
    <text evidence="2">The sequence shown here is derived from an EMBL/GenBank/DDBJ whole genome shotgun (WGS) entry which is preliminary data.</text>
</comment>
<keyword evidence="3" id="KW-1185">Reference proteome</keyword>
<protein>
    <submittedName>
        <fullName evidence="2">Uncharacterized protein</fullName>
    </submittedName>
</protein>
<accession>H5URF5</accession>
<feature type="transmembrane region" description="Helical" evidence="1">
    <location>
        <begin position="21"/>
        <end position="41"/>
    </location>
</feature>